<dbReference type="RefSeq" id="WP_238477360.1">
    <property type="nucleotide sequence ID" value="NZ_CP064786.1"/>
</dbReference>
<dbReference type="AlphaFoldDB" id="A0A897MRW5"/>
<proteinExistence type="predicted"/>
<name>A0A897MRW5_9EURY</name>
<keyword evidence="1" id="KW-1133">Transmembrane helix</keyword>
<dbReference type="Proteomes" id="UP000663586">
    <property type="component" value="Chromosome"/>
</dbReference>
<dbReference type="Pfam" id="PF23921">
    <property type="entry name" value="DUF7260"/>
    <property type="match status" value="1"/>
</dbReference>
<dbReference type="GeneID" id="70685480"/>
<feature type="transmembrane region" description="Helical" evidence="1">
    <location>
        <begin position="38"/>
        <end position="58"/>
    </location>
</feature>
<feature type="domain" description="DUF7260" evidence="2">
    <location>
        <begin position="55"/>
        <end position="296"/>
    </location>
</feature>
<organism evidence="3 4">
    <name type="scientific">Natranaeroarchaeum sulfidigenes</name>
    <dbReference type="NCBI Taxonomy" id="2784880"/>
    <lineage>
        <taxon>Archaea</taxon>
        <taxon>Methanobacteriati</taxon>
        <taxon>Methanobacteriota</taxon>
        <taxon>Stenosarchaea group</taxon>
        <taxon>Halobacteria</taxon>
        <taxon>Halobacteriales</taxon>
        <taxon>Natronoarchaeaceae</taxon>
        <taxon>Natranaeroarchaeum</taxon>
    </lineage>
</organism>
<evidence type="ECO:0000259" key="2">
    <source>
        <dbReference type="Pfam" id="PF23921"/>
    </source>
</evidence>
<sequence>MASPQTANAGHYRIGEPQLQQGCSGIECTVGEVLSSDLVLVAIAAVATITLVAFTYLASARRECSEETERVRAEKQAFGRFVNGIHELQPSTMQPQMVSNGGATMSRTNTGPASTQLQDVYELYETTVMDVPHYDADYGEPLRENMAIELGEEVTTALDTTSEFTPQIKQALVQKGTETKTRRERFLETLEAESDSIQRTHDALANIDRRVGDIDDGRRLGQSYEELEHHWRELDALEDECESVLERRQGQVRSGVSASHWRGDGHSLCAYLYDSLPVEYPALAEGILLFDRIRTTKRKFTESLTRRV</sequence>
<gene>
    <name evidence="3" type="ORF">AArcS_2104</name>
</gene>
<keyword evidence="1" id="KW-0472">Membrane</keyword>
<evidence type="ECO:0000313" key="3">
    <source>
        <dbReference type="EMBL" id="QSG03304.1"/>
    </source>
</evidence>
<dbReference type="InterPro" id="IPR055684">
    <property type="entry name" value="DUF7260"/>
</dbReference>
<dbReference type="EMBL" id="CP064786">
    <property type="protein sequence ID" value="QSG03304.1"/>
    <property type="molecule type" value="Genomic_DNA"/>
</dbReference>
<protein>
    <recommendedName>
        <fullName evidence="2">DUF7260 domain-containing protein</fullName>
    </recommendedName>
</protein>
<keyword evidence="4" id="KW-1185">Reference proteome</keyword>
<evidence type="ECO:0000256" key="1">
    <source>
        <dbReference type="SAM" id="Phobius"/>
    </source>
</evidence>
<reference evidence="3" key="1">
    <citation type="submission" date="2020-11" db="EMBL/GenBank/DDBJ databases">
        <title>Carbohydrate-dependent, anaerobic sulfur respiration: A novel catabolism in halophilic archaea.</title>
        <authorList>
            <person name="Sorokin D.Y."/>
            <person name="Messina E."/>
            <person name="Smedile F."/>
            <person name="La Cono V."/>
            <person name="Hallsworth J.E."/>
            <person name="Yakimov M.M."/>
        </authorList>
    </citation>
    <scope>NUCLEOTIDE SEQUENCE</scope>
    <source>
        <strain evidence="3">AArc-S</strain>
    </source>
</reference>
<evidence type="ECO:0000313" key="4">
    <source>
        <dbReference type="Proteomes" id="UP000663586"/>
    </source>
</evidence>
<accession>A0A897MRW5</accession>
<dbReference type="KEGG" id="hara:AArcS_2104"/>
<keyword evidence="1" id="KW-0812">Transmembrane</keyword>